<accession>A0ABZ1YSM4</accession>
<gene>
    <name evidence="2" type="primary">ltrA</name>
    <name evidence="2" type="ORF">OG563_38480</name>
</gene>
<dbReference type="InterPro" id="IPR013597">
    <property type="entry name" value="Mat_intron_G2"/>
</dbReference>
<dbReference type="InterPro" id="IPR030931">
    <property type="entry name" value="Group_II_RT_mat"/>
</dbReference>
<keyword evidence="2" id="KW-0548">Nucleotidyltransferase</keyword>
<dbReference type="InterPro" id="IPR043502">
    <property type="entry name" value="DNA/RNA_pol_sf"/>
</dbReference>
<dbReference type="GO" id="GO:0003964">
    <property type="term" value="F:RNA-directed DNA polymerase activity"/>
    <property type="evidence" value="ECO:0007669"/>
    <property type="project" value="UniProtKB-KW"/>
</dbReference>
<evidence type="ECO:0000313" key="3">
    <source>
        <dbReference type="Proteomes" id="UP001432062"/>
    </source>
</evidence>
<dbReference type="EMBL" id="CP109441">
    <property type="protein sequence ID" value="WUV44960.1"/>
    <property type="molecule type" value="Genomic_DNA"/>
</dbReference>
<dbReference type="Pfam" id="PF08388">
    <property type="entry name" value="GIIM"/>
    <property type="match status" value="1"/>
</dbReference>
<dbReference type="Proteomes" id="UP001432062">
    <property type="component" value="Chromosome"/>
</dbReference>
<dbReference type="NCBIfam" id="TIGR04416">
    <property type="entry name" value="group_II_RT_mat"/>
    <property type="match status" value="1"/>
</dbReference>
<feature type="domain" description="Reverse transcriptase" evidence="1">
    <location>
        <begin position="88"/>
        <end position="337"/>
    </location>
</feature>
<name>A0ABZ1YSM4_9NOCA</name>
<dbReference type="PANTHER" id="PTHR34047:SF8">
    <property type="entry name" value="PROTEIN YKFC"/>
    <property type="match status" value="1"/>
</dbReference>
<dbReference type="InterPro" id="IPR051083">
    <property type="entry name" value="GrpII_Intron_Splice-Mob/Def"/>
</dbReference>
<proteinExistence type="predicted"/>
<dbReference type="PANTHER" id="PTHR34047">
    <property type="entry name" value="NUCLEAR INTRON MATURASE 1, MITOCHONDRIAL-RELATED"/>
    <property type="match status" value="1"/>
</dbReference>
<dbReference type="InterPro" id="IPR000477">
    <property type="entry name" value="RT_dom"/>
</dbReference>
<sequence>MNTDEPEMALLRAGRRVREIQAKLHRWATGDPDRRFDDLYNLVCDPAFLLVAWDRVQGNRGARSAGVDGQTAYYIETERGTENFLAQVRDELKRRTFRPLPVRERMIPKPGTRKRRRLGIPTVTDRVVQASLKLVLEPILEADFHPCSYGFRPKRRAQDAVAEVHHFTSRSYEWIVEGDIHACFDEISHPALMNRVRRRIGDKRVLDLVKAFLKAGILSADGLKQDTVTGTPQGGILSPLLANVALSVLDDYIAQAPGGPSATPAQRAKRRYHSQPNYRLIRYADDWCLVVSGTKAHAEALREEASEVLSSMGLRLSQEKTVITHIDEGVDFLGWHIQRHKKRGTAKQYVYTYPAKKALRTVMGKVKTLCGQNMNIPLAALLHRLNQMLRGWTAYFKYGSSSNTFGYLRIYLWERVIKWLGRKYRQATWRQLRRRFGSDGGWPNDGDVVLFDPATVHTQRYRYRGTRIPTPWSAELGETGKPAGLVESPVH</sequence>
<dbReference type="EC" id="2.7.7.49" evidence="2"/>
<keyword evidence="2" id="KW-0695">RNA-directed DNA polymerase</keyword>
<dbReference type="PROSITE" id="PS50878">
    <property type="entry name" value="RT_POL"/>
    <property type="match status" value="1"/>
</dbReference>
<protein>
    <submittedName>
        <fullName evidence="2">Group II intron reverse transcriptase/maturase</fullName>
        <ecNumber evidence="2">2.7.7.49</ecNumber>
    </submittedName>
</protein>
<dbReference type="Pfam" id="PF00078">
    <property type="entry name" value="RVT_1"/>
    <property type="match status" value="1"/>
</dbReference>
<dbReference type="RefSeq" id="WP_329408221.1">
    <property type="nucleotide sequence ID" value="NZ_CP109441.1"/>
</dbReference>
<evidence type="ECO:0000313" key="2">
    <source>
        <dbReference type="EMBL" id="WUV44960.1"/>
    </source>
</evidence>
<organism evidence="2 3">
    <name type="scientific">Nocardia vinacea</name>
    <dbReference type="NCBI Taxonomy" id="96468"/>
    <lineage>
        <taxon>Bacteria</taxon>
        <taxon>Bacillati</taxon>
        <taxon>Actinomycetota</taxon>
        <taxon>Actinomycetes</taxon>
        <taxon>Mycobacteriales</taxon>
        <taxon>Nocardiaceae</taxon>
        <taxon>Nocardia</taxon>
    </lineage>
</organism>
<keyword evidence="3" id="KW-1185">Reference proteome</keyword>
<dbReference type="SUPFAM" id="SSF56672">
    <property type="entry name" value="DNA/RNA polymerases"/>
    <property type="match status" value="1"/>
</dbReference>
<evidence type="ECO:0000259" key="1">
    <source>
        <dbReference type="PROSITE" id="PS50878"/>
    </source>
</evidence>
<reference evidence="2" key="1">
    <citation type="submission" date="2022-10" db="EMBL/GenBank/DDBJ databases">
        <title>The complete genomes of actinobacterial strains from the NBC collection.</title>
        <authorList>
            <person name="Joergensen T.S."/>
            <person name="Alvarez Arevalo M."/>
            <person name="Sterndorff E.B."/>
            <person name="Faurdal D."/>
            <person name="Vuksanovic O."/>
            <person name="Mourched A.-S."/>
            <person name="Charusanti P."/>
            <person name="Shaw S."/>
            <person name="Blin K."/>
            <person name="Weber T."/>
        </authorList>
    </citation>
    <scope>NUCLEOTIDE SEQUENCE</scope>
    <source>
        <strain evidence="2">NBC_01482</strain>
    </source>
</reference>
<keyword evidence="2" id="KW-0808">Transferase</keyword>
<dbReference type="CDD" id="cd01651">
    <property type="entry name" value="RT_G2_intron"/>
    <property type="match status" value="1"/>
</dbReference>